<dbReference type="PROSITE" id="PS00839">
    <property type="entry name" value="SUMT_1"/>
    <property type="match status" value="1"/>
</dbReference>
<dbReference type="InterPro" id="IPR003043">
    <property type="entry name" value="Uropor_MeTrfase_CS"/>
</dbReference>
<dbReference type="EC" id="2.1.1.107" evidence="2"/>
<keyword evidence="5" id="KW-0949">S-adenosyl-L-methionine</keyword>
<comment type="similarity">
    <text evidence="1 8">Belongs to the precorrin methyltransferase family.</text>
</comment>
<dbReference type="InterPro" id="IPR035996">
    <property type="entry name" value="4pyrrol_Methylase_sf"/>
</dbReference>
<feature type="domain" description="Tetrapyrrole biosynthesis uroporphyrinogen III synthase" evidence="10">
    <location>
        <begin position="270"/>
        <end position="499"/>
    </location>
</feature>
<dbReference type="Pfam" id="PF02602">
    <property type="entry name" value="HEM4"/>
    <property type="match status" value="1"/>
</dbReference>
<keyword evidence="4 8" id="KW-0808">Transferase</keyword>
<dbReference type="SUPFAM" id="SSF53790">
    <property type="entry name" value="Tetrapyrrole methylase"/>
    <property type="match status" value="1"/>
</dbReference>
<dbReference type="InterPro" id="IPR014777">
    <property type="entry name" value="4pyrrole_Mease_sub1"/>
</dbReference>
<evidence type="ECO:0000256" key="2">
    <source>
        <dbReference type="ARBA" id="ARBA00012162"/>
    </source>
</evidence>
<protein>
    <recommendedName>
        <fullName evidence="2">uroporphyrinogen-III C-methyltransferase</fullName>
        <ecNumber evidence="2">2.1.1.107</ecNumber>
    </recommendedName>
</protein>
<evidence type="ECO:0000256" key="8">
    <source>
        <dbReference type="RuleBase" id="RU003960"/>
    </source>
</evidence>
<dbReference type="PROSITE" id="PS00840">
    <property type="entry name" value="SUMT_2"/>
    <property type="match status" value="1"/>
</dbReference>
<keyword evidence="3 8" id="KW-0489">Methyltransferase</keyword>
<evidence type="ECO:0000256" key="6">
    <source>
        <dbReference type="ARBA" id="ARBA00023244"/>
    </source>
</evidence>
<dbReference type="PANTHER" id="PTHR45790">
    <property type="entry name" value="SIROHEME SYNTHASE-RELATED"/>
    <property type="match status" value="1"/>
</dbReference>
<evidence type="ECO:0000313" key="11">
    <source>
        <dbReference type="EMBL" id="CAI9086625.1"/>
    </source>
</evidence>
<dbReference type="InterPro" id="IPR006366">
    <property type="entry name" value="CobA/CysG_C"/>
</dbReference>
<evidence type="ECO:0000313" key="12">
    <source>
        <dbReference type="Proteomes" id="UP001161497"/>
    </source>
</evidence>
<proteinExistence type="inferred from homology"/>
<dbReference type="GO" id="GO:0004851">
    <property type="term" value="F:uroporphyrin-III C-methyltransferase activity"/>
    <property type="evidence" value="ECO:0007669"/>
    <property type="project" value="UniProtKB-EC"/>
</dbReference>
<evidence type="ECO:0000256" key="1">
    <source>
        <dbReference type="ARBA" id="ARBA00005879"/>
    </source>
</evidence>
<organism evidence="11 12">
    <name type="scientific">Candidatus Methylacidiphilum fumarolicum</name>
    <dbReference type="NCBI Taxonomy" id="591154"/>
    <lineage>
        <taxon>Bacteria</taxon>
        <taxon>Pseudomonadati</taxon>
        <taxon>Verrucomicrobiota</taxon>
        <taxon>Methylacidiphilae</taxon>
        <taxon>Methylacidiphilales</taxon>
        <taxon>Methylacidiphilaceae</taxon>
        <taxon>Methylacidiphilum (ex Ratnadevi et al. 2023)</taxon>
    </lineage>
</organism>
<reference evidence="11" key="1">
    <citation type="submission" date="2023-03" db="EMBL/GenBank/DDBJ databases">
        <authorList>
            <person name="Cremers G."/>
            <person name="Picone N."/>
        </authorList>
    </citation>
    <scope>NUCLEOTIDE SEQUENCE</scope>
    <source>
        <strain evidence="11">Sample_alias</strain>
    </source>
</reference>
<evidence type="ECO:0000259" key="10">
    <source>
        <dbReference type="Pfam" id="PF02602"/>
    </source>
</evidence>
<dbReference type="NCBIfam" id="NF004790">
    <property type="entry name" value="PRK06136.1"/>
    <property type="match status" value="1"/>
</dbReference>
<evidence type="ECO:0000259" key="9">
    <source>
        <dbReference type="Pfam" id="PF00590"/>
    </source>
</evidence>
<keyword evidence="12" id="KW-1185">Reference proteome</keyword>
<dbReference type="GO" id="GO:0032259">
    <property type="term" value="P:methylation"/>
    <property type="evidence" value="ECO:0007669"/>
    <property type="project" value="UniProtKB-KW"/>
</dbReference>
<evidence type="ECO:0000256" key="5">
    <source>
        <dbReference type="ARBA" id="ARBA00022691"/>
    </source>
</evidence>
<dbReference type="InterPro" id="IPR014776">
    <property type="entry name" value="4pyrrole_Mease_sub2"/>
</dbReference>
<sequence>MKDKKIGTVFLVGAGPGDPLLLTLKAKELIEKADFIFYDYLCNPEILDWASNHCIKVYVGKIAGKAAYSQREIEQMLISKAAEGKNVVRLKGGDPLLFGRGGEEAEALKQSGIPFEIVPGVSSALAVPAYAGIPLTHRNYASVLTIVTGHEDPAKKSSAIGWETVAKLKGTKVILMGVERIGAIVSSLIESGMDPKTPLAVISWGTFPYQKVVESTLGDILSGTHSIFTPPAIIVIGEVVRLRKELQWFENKPLYGQRVVVTRTKEACSRLAKRLIELGAEVLEIPTIRIIPQPLDAKQKRILENIDAFYDWLLFTSPTAVDIFFDQFLQLENDIRRLGKVKLGAIGKSTARAIASFYLHVDVIPEKFTSMSLGECFYQRGIEGVRFLLPRSSLADDSLANVLKTQGASVDQWSLYAIEPETEDVRGHRERFKHIGAHWILFASASSVRYWHQLNLQCHDTSLIPKVVSIGPLTTKALKDFQQEVYVESKEHSIDGLIETLLQVVKQNRAGN</sequence>
<dbReference type="RefSeq" id="WP_009061577.1">
    <property type="nucleotide sequence ID" value="NZ_JAHXRZ010000001.1"/>
</dbReference>
<name>A0ABN8XHN7_9BACT</name>
<evidence type="ECO:0000256" key="4">
    <source>
        <dbReference type="ARBA" id="ARBA00022679"/>
    </source>
</evidence>
<dbReference type="CDD" id="cd06578">
    <property type="entry name" value="HemD"/>
    <property type="match status" value="1"/>
</dbReference>
<evidence type="ECO:0000256" key="7">
    <source>
        <dbReference type="ARBA" id="ARBA00025705"/>
    </source>
</evidence>
<keyword evidence="11" id="KW-0456">Lyase</keyword>
<dbReference type="InterPro" id="IPR003754">
    <property type="entry name" value="4pyrrol_synth_uPrphyn_synth"/>
</dbReference>
<dbReference type="Gene3D" id="3.40.1010.10">
    <property type="entry name" value="Cobalt-precorrin-4 Transmethylase, Domain 1"/>
    <property type="match status" value="1"/>
</dbReference>
<dbReference type="EMBL" id="OX458932">
    <property type="protein sequence ID" value="CAI9086625.1"/>
    <property type="molecule type" value="Genomic_DNA"/>
</dbReference>
<dbReference type="GO" id="GO:0004852">
    <property type="term" value="F:uroporphyrinogen-III synthase activity"/>
    <property type="evidence" value="ECO:0007669"/>
    <property type="project" value="UniProtKB-EC"/>
</dbReference>
<evidence type="ECO:0000256" key="3">
    <source>
        <dbReference type="ARBA" id="ARBA00022603"/>
    </source>
</evidence>
<dbReference type="Gene3D" id="3.40.50.10090">
    <property type="match status" value="2"/>
</dbReference>
<comment type="pathway">
    <text evidence="7">Porphyrin-containing compound metabolism; siroheme biosynthesis; precorrin-2 from uroporphyrinogen III: step 1/1.</text>
</comment>
<dbReference type="SUPFAM" id="SSF69618">
    <property type="entry name" value="HemD-like"/>
    <property type="match status" value="1"/>
</dbReference>
<accession>A0ABN8XHN7</accession>
<dbReference type="Proteomes" id="UP001161497">
    <property type="component" value="Chromosome"/>
</dbReference>
<keyword evidence="6" id="KW-0627">Porphyrin biosynthesis</keyword>
<dbReference type="InterPro" id="IPR036108">
    <property type="entry name" value="4pyrrol_syn_uPrphyn_synt_sf"/>
</dbReference>
<dbReference type="NCBIfam" id="TIGR01469">
    <property type="entry name" value="cobA_cysG_Cterm"/>
    <property type="match status" value="1"/>
</dbReference>
<dbReference type="InterPro" id="IPR000878">
    <property type="entry name" value="4pyrrol_Mease"/>
</dbReference>
<dbReference type="Gene3D" id="3.30.950.10">
    <property type="entry name" value="Methyltransferase, Cobalt-precorrin-4 Transmethylase, Domain 2"/>
    <property type="match status" value="1"/>
</dbReference>
<dbReference type="PANTHER" id="PTHR45790:SF3">
    <property type="entry name" value="S-ADENOSYL-L-METHIONINE-DEPENDENT UROPORPHYRINOGEN III METHYLTRANSFERASE, CHLOROPLASTIC"/>
    <property type="match status" value="1"/>
</dbReference>
<feature type="domain" description="Tetrapyrrole methylase" evidence="9">
    <location>
        <begin position="8"/>
        <end position="220"/>
    </location>
</feature>
<dbReference type="InterPro" id="IPR050161">
    <property type="entry name" value="Siro_Cobalamin_biosynth"/>
</dbReference>
<gene>
    <name evidence="11" type="ORF">MFUM_2317</name>
</gene>
<dbReference type="Pfam" id="PF00590">
    <property type="entry name" value="TP_methylase"/>
    <property type="match status" value="1"/>
</dbReference>
<dbReference type="CDD" id="cd11642">
    <property type="entry name" value="SUMT"/>
    <property type="match status" value="1"/>
</dbReference>